<dbReference type="GO" id="GO:0000981">
    <property type="term" value="F:DNA-binding transcription factor activity, RNA polymerase II-specific"/>
    <property type="evidence" value="ECO:0007669"/>
    <property type="project" value="TreeGrafter"/>
</dbReference>
<feature type="domain" description="Myb-like" evidence="2">
    <location>
        <begin position="125"/>
        <end position="170"/>
    </location>
</feature>
<dbReference type="CDD" id="cd00167">
    <property type="entry name" value="SANT"/>
    <property type="match status" value="2"/>
</dbReference>
<feature type="domain" description="HTH myb-type" evidence="3">
    <location>
        <begin position="171"/>
        <end position="225"/>
    </location>
</feature>
<dbReference type="Proteomes" id="UP000683925">
    <property type="component" value="Unassembled WGS sequence"/>
</dbReference>
<proteinExistence type="predicted"/>
<dbReference type="GO" id="GO:0000978">
    <property type="term" value="F:RNA polymerase II cis-regulatory region sequence-specific DNA binding"/>
    <property type="evidence" value="ECO:0007669"/>
    <property type="project" value="TreeGrafter"/>
</dbReference>
<reference evidence="4" key="1">
    <citation type="submission" date="2021-01" db="EMBL/GenBank/DDBJ databases">
        <authorList>
            <consortium name="Genoscope - CEA"/>
            <person name="William W."/>
        </authorList>
    </citation>
    <scope>NUCLEOTIDE SEQUENCE</scope>
</reference>
<dbReference type="AlphaFoldDB" id="A0A8S1T613"/>
<dbReference type="GO" id="GO:0005634">
    <property type="term" value="C:nucleus"/>
    <property type="evidence" value="ECO:0007669"/>
    <property type="project" value="TreeGrafter"/>
</dbReference>
<feature type="domain" description="HTH myb-type" evidence="3">
    <location>
        <begin position="122"/>
        <end position="170"/>
    </location>
</feature>
<evidence type="ECO:0000256" key="1">
    <source>
        <dbReference type="SAM" id="MobiDB-lite"/>
    </source>
</evidence>
<gene>
    <name evidence="4" type="ORF">POCTA_138.1.T0180294</name>
</gene>
<dbReference type="InterPro" id="IPR017930">
    <property type="entry name" value="Myb_dom"/>
</dbReference>
<dbReference type="OrthoDB" id="299388at2759"/>
<evidence type="ECO:0000259" key="3">
    <source>
        <dbReference type="PROSITE" id="PS51294"/>
    </source>
</evidence>
<protein>
    <recommendedName>
        <fullName evidence="6">Myb-like DNA-binding domain containing protein</fullName>
    </recommendedName>
</protein>
<dbReference type="PROSITE" id="PS50090">
    <property type="entry name" value="MYB_LIKE"/>
    <property type="match status" value="2"/>
</dbReference>
<dbReference type="InterPro" id="IPR050560">
    <property type="entry name" value="MYB_TF"/>
</dbReference>
<feature type="region of interest" description="Disordered" evidence="1">
    <location>
        <begin position="228"/>
        <end position="257"/>
    </location>
</feature>
<organism evidence="4 5">
    <name type="scientific">Paramecium octaurelia</name>
    <dbReference type="NCBI Taxonomy" id="43137"/>
    <lineage>
        <taxon>Eukaryota</taxon>
        <taxon>Sar</taxon>
        <taxon>Alveolata</taxon>
        <taxon>Ciliophora</taxon>
        <taxon>Intramacronucleata</taxon>
        <taxon>Oligohymenophorea</taxon>
        <taxon>Peniculida</taxon>
        <taxon>Parameciidae</taxon>
        <taxon>Paramecium</taxon>
    </lineage>
</organism>
<evidence type="ECO:0008006" key="6">
    <source>
        <dbReference type="Google" id="ProtNLM"/>
    </source>
</evidence>
<evidence type="ECO:0000313" key="5">
    <source>
        <dbReference type="Proteomes" id="UP000683925"/>
    </source>
</evidence>
<dbReference type="PANTHER" id="PTHR45614:SF69">
    <property type="entry name" value="CHROMOSOME UNDETERMINED SCAFFOLD_38, WHOLE GENOME SHOTGUN SEQUENCE"/>
    <property type="match status" value="1"/>
</dbReference>
<accession>A0A8S1T613</accession>
<dbReference type="EMBL" id="CAJJDP010000018">
    <property type="protein sequence ID" value="CAD8146424.1"/>
    <property type="molecule type" value="Genomic_DNA"/>
</dbReference>
<dbReference type="PROSITE" id="PS51294">
    <property type="entry name" value="HTH_MYB"/>
    <property type="match status" value="2"/>
</dbReference>
<dbReference type="SMART" id="SM00717">
    <property type="entry name" value="SANT"/>
    <property type="match status" value="2"/>
</dbReference>
<dbReference type="Pfam" id="PF13921">
    <property type="entry name" value="Myb_DNA-bind_6"/>
    <property type="match status" value="1"/>
</dbReference>
<comment type="caution">
    <text evidence="4">The sequence shown here is derived from an EMBL/GenBank/DDBJ whole genome shotgun (WGS) entry which is preliminary data.</text>
</comment>
<dbReference type="PANTHER" id="PTHR45614">
    <property type="entry name" value="MYB PROTEIN-RELATED"/>
    <property type="match status" value="1"/>
</dbReference>
<feature type="domain" description="Myb-like" evidence="2">
    <location>
        <begin position="171"/>
        <end position="221"/>
    </location>
</feature>
<dbReference type="InterPro" id="IPR001005">
    <property type="entry name" value="SANT/Myb"/>
</dbReference>
<keyword evidence="5" id="KW-1185">Reference proteome</keyword>
<sequence length="367" mass="43882">MVFQQQFEYLLNGIGFNVMPKHNGLRVLVIHVFIENKHLPYHLRLLKLFISRVRTLIQVLLRGDMANFGNLMRILYQWNCTLGITETGNQLLRAFQDEILASVNKDGRELIQIKYFCIYFLTKLRKQWSDFEDQEVLRLVNEHGRNWKLIEGLMEGRSSKQIRERFLNNLDPEINREKFTLQEDQIILEQYRIYGPKWSEIAKMLNRRPENQVKNRFYSYIKRVHMLDERSDDDDNDRSMESEPEQPQKIVPNSTLNISQPIYQPLETIQSLKEEHDNTKNDSLLINQTPSHRIQPSINLIQDSFDSKQFGGMEEQDNSPFYQHRKILDYSPINFQYYQHQPNFDMIQEDMKELKCQIESINIEHPN</sequence>
<name>A0A8S1T613_PAROT</name>
<evidence type="ECO:0000313" key="4">
    <source>
        <dbReference type="EMBL" id="CAD8146424.1"/>
    </source>
</evidence>
<evidence type="ECO:0000259" key="2">
    <source>
        <dbReference type="PROSITE" id="PS50090"/>
    </source>
</evidence>